<dbReference type="GO" id="GO:1902604">
    <property type="term" value="P:p-aminobenzoyl-glutamate transmembrane transport"/>
    <property type="evidence" value="ECO:0007669"/>
    <property type="project" value="InterPro"/>
</dbReference>
<keyword evidence="1" id="KW-0812">Transmembrane</keyword>
<feature type="transmembrane region" description="Helical" evidence="1">
    <location>
        <begin position="385"/>
        <end position="405"/>
    </location>
</feature>
<feature type="transmembrane region" description="Helical" evidence="1">
    <location>
        <begin position="412"/>
        <end position="431"/>
    </location>
</feature>
<feature type="transmembrane region" description="Helical" evidence="1">
    <location>
        <begin position="131"/>
        <end position="161"/>
    </location>
</feature>
<feature type="transmembrane region" description="Helical" evidence="1">
    <location>
        <begin position="306"/>
        <end position="325"/>
    </location>
</feature>
<keyword evidence="3" id="KW-1185">Reference proteome</keyword>
<evidence type="ECO:0000313" key="3">
    <source>
        <dbReference type="Proteomes" id="UP000028549"/>
    </source>
</evidence>
<dbReference type="GO" id="GO:0015558">
    <property type="term" value="F:secondary active p-aminobenzoyl-glutamate transmembrane transporter activity"/>
    <property type="evidence" value="ECO:0007669"/>
    <property type="project" value="InterPro"/>
</dbReference>
<keyword evidence="1" id="KW-1133">Transmembrane helix</keyword>
<dbReference type="Pfam" id="PF03806">
    <property type="entry name" value="ABG_transport"/>
    <property type="match status" value="1"/>
</dbReference>
<reference evidence="2 3" key="1">
    <citation type="journal article" date="2005" name="Int. J. Syst. Evol. Microbiol.">
        <title>Bacillus cibi sp. nov., isolated from jeotgal, a traditional Korean fermented seafood.</title>
        <authorList>
            <person name="Yoon J.H."/>
            <person name="Lee C.H."/>
            <person name="Oh T.K."/>
        </authorList>
    </citation>
    <scope>NUCLEOTIDE SEQUENCE [LARGE SCALE GENOMIC DNA]</scope>
    <source>
        <strain evidence="2 3">DSM 16189</strain>
    </source>
</reference>
<evidence type="ECO:0000256" key="1">
    <source>
        <dbReference type="SAM" id="Phobius"/>
    </source>
</evidence>
<protein>
    <submittedName>
        <fullName evidence="2">Aminobenzoyl-glutamate transporter</fullName>
    </submittedName>
</protein>
<dbReference type="AlphaFoldDB" id="A0A084GNP2"/>
<keyword evidence="1" id="KW-0472">Membrane</keyword>
<feature type="transmembrane region" description="Helical" evidence="1">
    <location>
        <begin position="473"/>
        <end position="498"/>
    </location>
</feature>
<feature type="transmembrane region" description="Helical" evidence="1">
    <location>
        <begin position="96"/>
        <end position="119"/>
    </location>
</feature>
<dbReference type="InterPro" id="IPR004697">
    <property type="entry name" value="AbgT"/>
</dbReference>
<evidence type="ECO:0000313" key="2">
    <source>
        <dbReference type="EMBL" id="KEZ48954.1"/>
    </source>
</evidence>
<accession>A0A084GNP2</accession>
<organism evidence="2 3">
    <name type="scientific">Metabacillus indicus</name>
    <name type="common">Bacillus indicus</name>
    <dbReference type="NCBI Taxonomy" id="246786"/>
    <lineage>
        <taxon>Bacteria</taxon>
        <taxon>Bacillati</taxon>
        <taxon>Bacillota</taxon>
        <taxon>Bacilli</taxon>
        <taxon>Bacillales</taxon>
        <taxon>Bacillaceae</taxon>
        <taxon>Metabacillus</taxon>
    </lineage>
</organism>
<name>A0A084GNP2_METID</name>
<sequence>MEPITSSVQNRKNRGIFNRMLDGVEKAGNKLPDPVTLFILFAVIVILASHLASVLGVKAVNPATKETVEAVSLLTKEGFQKIMTNMVKNFAEFPPLGLVLVTMIGVGLAEGVGLISALLRKLVLGAPKGIITFSIVFAGLLANMAGDAGFIVLPPIAALVFMSVGRHPIAGMVVAYASVAGGFSANLIVNMLDALLAGFTQSAAEIVDPDFQTNPAMNWYFLAGSCLFFVPLAIWVTEKVVEPRLPEYKGPRMPMDKLSPEEAKGLRYAGAATLVFLLLVAITIVPENGWLRGENGAVITSPFMNSLVPIIMGLFLFPALAYGIATKSIQSDKDIAQEIAKSLGTMGMYMAIAFFAAQFIAYFNWSNLGIIMAISGADLLKGLGLTGLPLLIGFILFCGTLNLFIASASAKWAIVGPVFVPMFMLLGYDPAFTQVAYRIGDSITNPITPMFAYFAILLAGAKKFDKNMGLGSLISVMLPYTIFFGIAWILFFIAWYYLGIPLGPGADIHLNN</sequence>
<dbReference type="PANTHER" id="PTHR30282:SF0">
    <property type="entry name" value="P-AMINOBENZOYL-GLUTAMATE TRANSPORT PROTEIN"/>
    <property type="match status" value="1"/>
</dbReference>
<gene>
    <name evidence="2" type="ORF">GS18_0216185</name>
</gene>
<feature type="transmembrane region" description="Helical" evidence="1">
    <location>
        <begin position="35"/>
        <end position="57"/>
    </location>
</feature>
<feature type="transmembrane region" description="Helical" evidence="1">
    <location>
        <begin position="265"/>
        <end position="286"/>
    </location>
</feature>
<feature type="transmembrane region" description="Helical" evidence="1">
    <location>
        <begin position="443"/>
        <end position="461"/>
    </location>
</feature>
<dbReference type="Proteomes" id="UP000028549">
    <property type="component" value="Unassembled WGS sequence"/>
</dbReference>
<feature type="transmembrane region" description="Helical" evidence="1">
    <location>
        <begin position="219"/>
        <end position="237"/>
    </location>
</feature>
<dbReference type="OrthoDB" id="3314392at2"/>
<comment type="caution">
    <text evidence="2">The sequence shown here is derived from an EMBL/GenBank/DDBJ whole genome shotgun (WGS) entry which is preliminary data.</text>
</comment>
<dbReference type="PANTHER" id="PTHR30282">
    <property type="entry name" value="P-AMINOBENZOYL GLUTAMATE TRANSPORTER"/>
    <property type="match status" value="1"/>
</dbReference>
<feature type="transmembrane region" description="Helical" evidence="1">
    <location>
        <begin position="173"/>
        <end position="199"/>
    </location>
</feature>
<dbReference type="STRING" id="246786.GS18_0216185"/>
<feature type="transmembrane region" description="Helical" evidence="1">
    <location>
        <begin position="346"/>
        <end position="365"/>
    </location>
</feature>
<proteinExistence type="predicted"/>
<dbReference type="EMBL" id="JNVC02000013">
    <property type="protein sequence ID" value="KEZ48954.1"/>
    <property type="molecule type" value="Genomic_DNA"/>
</dbReference>
<dbReference type="RefSeq" id="WP_029566526.1">
    <property type="nucleotide sequence ID" value="NZ_CP176757.1"/>
</dbReference>